<dbReference type="RefSeq" id="WP_305003074.1">
    <property type="nucleotide sequence ID" value="NZ_JAUQUB010000002.1"/>
</dbReference>
<organism evidence="3 4">
    <name type="scientific">Antiquaquibacter soli</name>
    <dbReference type="NCBI Taxonomy" id="3064523"/>
    <lineage>
        <taxon>Bacteria</taxon>
        <taxon>Bacillati</taxon>
        <taxon>Actinomycetota</taxon>
        <taxon>Actinomycetes</taxon>
        <taxon>Micrococcales</taxon>
        <taxon>Microbacteriaceae</taxon>
        <taxon>Antiquaquibacter</taxon>
    </lineage>
</organism>
<keyword evidence="1" id="KW-0175">Coiled coil</keyword>
<dbReference type="Proteomes" id="UP001241072">
    <property type="component" value="Unassembled WGS sequence"/>
</dbReference>
<sequence length="413" mass="42783">MSKTRFGQGALSAATGARPRRLVAIAAVLATLVTGTILGSTPPAFAKDYPTWDDVAAVRNDEAATKNQIAAIEALLGQLEAEVKRTQEDAQKKGEIWGAADSKFQAASARAANLLEQAEAADAAATQSEQRAGQMAAQLVRAGGGDVTANLLANSGNADSLLYGLGMSSKIAEQANAIYERALLDRNTAQALTDQAEVARDELEVLKIAAEKAFQEAQAASQAAQAALAEQQDNQARLQQQLIVLKEKRAATEADYLAGVQERINSGASLDAGEISLSGWAKPVNGRITDNFGYRIPPTSGASSYHQGTDLGAGCGQPIFAASSGTVVYAGWNGGYGNFILIDHGGGVQTAYGHIVNGGILVSYGQNVGVGTRIASVGTTGASTGCHLHLEVRIWGSATDPVPFFRGQGITLG</sequence>
<evidence type="ECO:0000256" key="1">
    <source>
        <dbReference type="SAM" id="Coils"/>
    </source>
</evidence>
<gene>
    <name evidence="3" type="ORF">Q5716_10440</name>
</gene>
<evidence type="ECO:0000259" key="2">
    <source>
        <dbReference type="Pfam" id="PF01551"/>
    </source>
</evidence>
<feature type="coiled-coil region" evidence="1">
    <location>
        <begin position="189"/>
        <end position="255"/>
    </location>
</feature>
<dbReference type="InterPro" id="IPR050570">
    <property type="entry name" value="Cell_wall_metabolism_enzyme"/>
</dbReference>
<dbReference type="EC" id="3.4.24.-" evidence="3"/>
<evidence type="ECO:0000313" key="3">
    <source>
        <dbReference type="EMBL" id="MDO7882641.1"/>
    </source>
</evidence>
<dbReference type="InterPro" id="IPR011055">
    <property type="entry name" value="Dup_hybrid_motif"/>
</dbReference>
<dbReference type="GO" id="GO:0016787">
    <property type="term" value="F:hydrolase activity"/>
    <property type="evidence" value="ECO:0007669"/>
    <property type="project" value="UniProtKB-KW"/>
</dbReference>
<dbReference type="Pfam" id="PF01551">
    <property type="entry name" value="Peptidase_M23"/>
    <property type="match status" value="1"/>
</dbReference>
<dbReference type="EMBL" id="JAUQUB010000002">
    <property type="protein sequence ID" value="MDO7882641.1"/>
    <property type="molecule type" value="Genomic_DNA"/>
</dbReference>
<comment type="caution">
    <text evidence="3">The sequence shown here is derived from an EMBL/GenBank/DDBJ whole genome shotgun (WGS) entry which is preliminary data.</text>
</comment>
<name>A0ABT9BS76_9MICO</name>
<keyword evidence="4" id="KW-1185">Reference proteome</keyword>
<dbReference type="InterPro" id="IPR016047">
    <property type="entry name" value="M23ase_b-sheet_dom"/>
</dbReference>
<evidence type="ECO:0000313" key="4">
    <source>
        <dbReference type="Proteomes" id="UP001241072"/>
    </source>
</evidence>
<reference evidence="3 4" key="1">
    <citation type="submission" date="2023-07" db="EMBL/GenBank/DDBJ databases">
        <title>Protaetiibacter sp. nov WY-16 isolated from soil.</title>
        <authorList>
            <person name="Liu B."/>
            <person name="Wan Y."/>
        </authorList>
    </citation>
    <scope>NUCLEOTIDE SEQUENCE [LARGE SCALE GENOMIC DNA]</scope>
    <source>
        <strain evidence="3 4">WY-16</strain>
    </source>
</reference>
<dbReference type="SUPFAM" id="SSF51261">
    <property type="entry name" value="Duplicated hybrid motif"/>
    <property type="match status" value="1"/>
</dbReference>
<keyword evidence="3" id="KW-0378">Hydrolase</keyword>
<dbReference type="CDD" id="cd12797">
    <property type="entry name" value="M23_peptidase"/>
    <property type="match status" value="1"/>
</dbReference>
<proteinExistence type="predicted"/>
<protein>
    <submittedName>
        <fullName evidence="3">M23 family metallopeptidase</fullName>
        <ecNumber evidence="3">3.4.24.-</ecNumber>
    </submittedName>
</protein>
<dbReference type="PANTHER" id="PTHR21666">
    <property type="entry name" value="PEPTIDASE-RELATED"/>
    <property type="match status" value="1"/>
</dbReference>
<dbReference type="PANTHER" id="PTHR21666:SF270">
    <property type="entry name" value="MUREIN HYDROLASE ACTIVATOR ENVC"/>
    <property type="match status" value="1"/>
</dbReference>
<accession>A0ABT9BS76</accession>
<feature type="domain" description="M23ase beta-sheet core" evidence="2">
    <location>
        <begin position="305"/>
        <end position="401"/>
    </location>
</feature>
<dbReference type="Gene3D" id="2.70.70.10">
    <property type="entry name" value="Glucose Permease (Domain IIA)"/>
    <property type="match status" value="1"/>
</dbReference>
<feature type="coiled-coil region" evidence="1">
    <location>
        <begin position="62"/>
        <end position="131"/>
    </location>
</feature>